<evidence type="ECO:0000313" key="2">
    <source>
        <dbReference type="EMBL" id="OBR04183.1"/>
    </source>
</evidence>
<protein>
    <submittedName>
        <fullName evidence="2">Methyltransferase CmcJ</fullName>
    </submittedName>
</protein>
<dbReference type="PANTHER" id="PTHR34598:SF3">
    <property type="entry name" value="OXIDOREDUCTASE AN1597"/>
    <property type="match status" value="1"/>
</dbReference>
<keyword evidence="3" id="KW-1185">Reference proteome</keyword>
<evidence type="ECO:0000313" key="3">
    <source>
        <dbReference type="Proteomes" id="UP000092177"/>
    </source>
</evidence>
<reference evidence="3" key="1">
    <citation type="journal article" date="2017" name="BMC Genomics">
        <title>Gapless genome assembly of Colletotrichum higginsianum reveals chromosome structure and association of transposable elements with secondary metabolite gene clusters.</title>
        <authorList>
            <person name="Dallery J.-F."/>
            <person name="Lapalu N."/>
            <person name="Zampounis A."/>
            <person name="Pigne S."/>
            <person name="Luyten I."/>
            <person name="Amselem J."/>
            <person name="Wittenberg A.H.J."/>
            <person name="Zhou S."/>
            <person name="de Queiroz M.V."/>
            <person name="Robin G.P."/>
            <person name="Auger A."/>
            <person name="Hainaut M."/>
            <person name="Henrissat B."/>
            <person name="Kim K.-T."/>
            <person name="Lee Y.-H."/>
            <person name="Lespinet O."/>
            <person name="Schwartz D.C."/>
            <person name="Thon M.R."/>
            <person name="O'Connell R.J."/>
        </authorList>
    </citation>
    <scope>NUCLEOTIDE SEQUENCE [LARGE SCALE GENOMIC DNA]</scope>
    <source>
        <strain evidence="3">IMI 349063</strain>
    </source>
</reference>
<proteinExistence type="inferred from homology"/>
<name>A0A1B7XWN7_COLHI</name>
<dbReference type="KEGG" id="chig:CH63R_13310"/>
<comment type="caution">
    <text evidence="2">The sequence shown here is derived from an EMBL/GenBank/DDBJ whole genome shotgun (WGS) entry which is preliminary data.</text>
</comment>
<dbReference type="AlphaFoldDB" id="A0A1B7XWN7"/>
<dbReference type="GO" id="GO:0008168">
    <property type="term" value="F:methyltransferase activity"/>
    <property type="evidence" value="ECO:0007669"/>
    <property type="project" value="UniProtKB-KW"/>
</dbReference>
<evidence type="ECO:0000256" key="1">
    <source>
        <dbReference type="ARBA" id="ARBA00023604"/>
    </source>
</evidence>
<dbReference type="PANTHER" id="PTHR34598">
    <property type="entry name" value="BLL6449 PROTEIN"/>
    <property type="match status" value="1"/>
</dbReference>
<sequence length="131" mass="15509">MITSMRHRNARLVYTKYRELFRTERPYRILSTFGGSKCHGPDTNLRFGQEETEIITNIRGSEASFTLDQYGFEYVNSPTHFEDWEDRRMVEERYLPEIEKLLLETIEGAHEVFIFDWRTSLPWGFSSVSGS</sequence>
<keyword evidence="2" id="KW-0489">Methyltransferase</keyword>
<dbReference type="RefSeq" id="XP_018152701.1">
    <property type="nucleotide sequence ID" value="XM_018308284.1"/>
</dbReference>
<organism evidence="2 3">
    <name type="scientific">Colletotrichum higginsianum (strain IMI 349063)</name>
    <name type="common">Crucifer anthracnose fungus</name>
    <dbReference type="NCBI Taxonomy" id="759273"/>
    <lineage>
        <taxon>Eukaryota</taxon>
        <taxon>Fungi</taxon>
        <taxon>Dikarya</taxon>
        <taxon>Ascomycota</taxon>
        <taxon>Pezizomycotina</taxon>
        <taxon>Sordariomycetes</taxon>
        <taxon>Hypocreomycetidae</taxon>
        <taxon>Glomerellales</taxon>
        <taxon>Glomerellaceae</taxon>
        <taxon>Colletotrichum</taxon>
        <taxon>Colletotrichum destructivum species complex</taxon>
    </lineage>
</organism>
<accession>A0A1B7XWN7</accession>
<gene>
    <name evidence="2" type="ORF">CH63R_13310</name>
</gene>
<comment type="similarity">
    <text evidence="1">Belongs to the asaB hydroxylase/desaturase family.</text>
</comment>
<dbReference type="GO" id="GO:0032259">
    <property type="term" value="P:methylation"/>
    <property type="evidence" value="ECO:0007669"/>
    <property type="project" value="UniProtKB-KW"/>
</dbReference>
<dbReference type="GO" id="GO:0016491">
    <property type="term" value="F:oxidoreductase activity"/>
    <property type="evidence" value="ECO:0007669"/>
    <property type="project" value="InterPro"/>
</dbReference>
<dbReference type="InterPro" id="IPR044053">
    <property type="entry name" value="AsaB-like"/>
</dbReference>
<dbReference type="EMBL" id="LTAN01000009">
    <property type="protein sequence ID" value="OBR04183.1"/>
    <property type="molecule type" value="Genomic_DNA"/>
</dbReference>
<keyword evidence="2" id="KW-0808">Transferase</keyword>
<dbReference type="Proteomes" id="UP000092177">
    <property type="component" value="Chromosome 9"/>
</dbReference>
<dbReference type="GeneID" id="28872391"/>
<dbReference type="VEuPathDB" id="FungiDB:CH63R_13310"/>